<gene>
    <name evidence="4" type="ORF">ACFW6T_28775</name>
</gene>
<proteinExistence type="predicted"/>
<dbReference type="PANTHER" id="PTHR43877:SF1">
    <property type="entry name" value="ACETYLTRANSFERASE"/>
    <property type="match status" value="1"/>
</dbReference>
<dbReference type="CDD" id="cd04301">
    <property type="entry name" value="NAT_SF"/>
    <property type="match status" value="1"/>
</dbReference>
<dbReference type="InterPro" id="IPR050832">
    <property type="entry name" value="Bact_Acetyltransf"/>
</dbReference>
<evidence type="ECO:0000313" key="5">
    <source>
        <dbReference type="Proteomes" id="UP001599542"/>
    </source>
</evidence>
<dbReference type="Gene3D" id="3.40.630.30">
    <property type="match status" value="1"/>
</dbReference>
<keyword evidence="1 4" id="KW-0808">Transferase</keyword>
<dbReference type="InterPro" id="IPR016181">
    <property type="entry name" value="Acyl_CoA_acyltransferase"/>
</dbReference>
<organism evidence="4 5">
    <name type="scientific">Kitasatospora phosalacinea</name>
    <dbReference type="NCBI Taxonomy" id="2065"/>
    <lineage>
        <taxon>Bacteria</taxon>
        <taxon>Bacillati</taxon>
        <taxon>Actinomycetota</taxon>
        <taxon>Actinomycetes</taxon>
        <taxon>Kitasatosporales</taxon>
        <taxon>Streptomycetaceae</taxon>
        <taxon>Kitasatospora</taxon>
    </lineage>
</organism>
<feature type="domain" description="N-acetyltransferase" evidence="3">
    <location>
        <begin position="4"/>
        <end position="147"/>
    </location>
</feature>
<evidence type="ECO:0000256" key="1">
    <source>
        <dbReference type="ARBA" id="ARBA00022679"/>
    </source>
</evidence>
<accession>A0ABW6GT79</accession>
<dbReference type="PANTHER" id="PTHR43877">
    <property type="entry name" value="AMINOALKYLPHOSPHONATE N-ACETYLTRANSFERASE-RELATED-RELATED"/>
    <property type="match status" value="1"/>
</dbReference>
<dbReference type="RefSeq" id="WP_380320856.1">
    <property type="nucleotide sequence ID" value="NZ_JBHYPW010000012.1"/>
</dbReference>
<dbReference type="InterPro" id="IPR000182">
    <property type="entry name" value="GNAT_dom"/>
</dbReference>
<dbReference type="Proteomes" id="UP001599542">
    <property type="component" value="Unassembled WGS sequence"/>
</dbReference>
<dbReference type="EC" id="2.3.1.-" evidence="4"/>
<dbReference type="Pfam" id="PF00583">
    <property type="entry name" value="Acetyltransf_1"/>
    <property type="match status" value="1"/>
</dbReference>
<evidence type="ECO:0000313" key="4">
    <source>
        <dbReference type="EMBL" id="MFE1355978.1"/>
    </source>
</evidence>
<keyword evidence="5" id="KW-1185">Reference proteome</keyword>
<evidence type="ECO:0000256" key="2">
    <source>
        <dbReference type="ARBA" id="ARBA00023315"/>
    </source>
</evidence>
<evidence type="ECO:0000259" key="3">
    <source>
        <dbReference type="PROSITE" id="PS51186"/>
    </source>
</evidence>
<sequence length="147" mass="16053">MSEYELRAARPADIDAVLAFWAESAEGTSISDDRAGVARLLERDPQALILAEHEGALLGTVIAGWDGWRCHLYRLAVHPAARRRGIGTALLDAAHARFAAAGGRRADAMVLEHNELGRSAWEAAGYGREDQWRRWTRPLDGAARPAS</sequence>
<dbReference type="PROSITE" id="PS51186">
    <property type="entry name" value="GNAT"/>
    <property type="match status" value="1"/>
</dbReference>
<dbReference type="EMBL" id="JBHYPX010000073">
    <property type="protein sequence ID" value="MFE1355978.1"/>
    <property type="molecule type" value="Genomic_DNA"/>
</dbReference>
<name>A0ABW6GT79_9ACTN</name>
<protein>
    <submittedName>
        <fullName evidence="4">GNAT family N-acetyltransferase</fullName>
        <ecNumber evidence="4">2.3.1.-</ecNumber>
    </submittedName>
</protein>
<dbReference type="GO" id="GO:0016746">
    <property type="term" value="F:acyltransferase activity"/>
    <property type="evidence" value="ECO:0007669"/>
    <property type="project" value="UniProtKB-KW"/>
</dbReference>
<reference evidence="4 5" key="1">
    <citation type="submission" date="2024-09" db="EMBL/GenBank/DDBJ databases">
        <title>The Natural Products Discovery Center: Release of the First 8490 Sequenced Strains for Exploring Actinobacteria Biosynthetic Diversity.</title>
        <authorList>
            <person name="Kalkreuter E."/>
            <person name="Kautsar S.A."/>
            <person name="Yang D."/>
            <person name="Bader C.D."/>
            <person name="Teijaro C.N."/>
            <person name="Fluegel L."/>
            <person name="Davis C.M."/>
            <person name="Simpson J.R."/>
            <person name="Lauterbach L."/>
            <person name="Steele A.D."/>
            <person name="Gui C."/>
            <person name="Meng S."/>
            <person name="Li G."/>
            <person name="Viehrig K."/>
            <person name="Ye F."/>
            <person name="Su P."/>
            <person name="Kiefer A.F."/>
            <person name="Nichols A."/>
            <person name="Cepeda A.J."/>
            <person name="Yan W."/>
            <person name="Fan B."/>
            <person name="Jiang Y."/>
            <person name="Adhikari A."/>
            <person name="Zheng C.-J."/>
            <person name="Schuster L."/>
            <person name="Cowan T.M."/>
            <person name="Smanski M.J."/>
            <person name="Chevrette M.G."/>
            <person name="De Carvalho L.P.S."/>
            <person name="Shen B."/>
        </authorList>
    </citation>
    <scope>NUCLEOTIDE SEQUENCE [LARGE SCALE GENOMIC DNA]</scope>
    <source>
        <strain evidence="4 5">NPDC058753</strain>
    </source>
</reference>
<keyword evidence="2 4" id="KW-0012">Acyltransferase</keyword>
<comment type="caution">
    <text evidence="4">The sequence shown here is derived from an EMBL/GenBank/DDBJ whole genome shotgun (WGS) entry which is preliminary data.</text>
</comment>
<dbReference type="SUPFAM" id="SSF55729">
    <property type="entry name" value="Acyl-CoA N-acyltransferases (Nat)"/>
    <property type="match status" value="1"/>
</dbReference>